<dbReference type="SUPFAM" id="SSF160574">
    <property type="entry name" value="BT0923-like"/>
    <property type="match status" value="1"/>
</dbReference>
<name>A0A1M5W3V1_9FLAO</name>
<organism evidence="1 2">
    <name type="scientific">Chryseobacterium oranimense</name>
    <dbReference type="NCBI Taxonomy" id="421058"/>
    <lineage>
        <taxon>Bacteria</taxon>
        <taxon>Pseudomonadati</taxon>
        <taxon>Bacteroidota</taxon>
        <taxon>Flavobacteriia</taxon>
        <taxon>Flavobacteriales</taxon>
        <taxon>Weeksellaceae</taxon>
        <taxon>Chryseobacterium group</taxon>
        <taxon>Chryseobacterium</taxon>
    </lineage>
</organism>
<proteinExistence type="predicted"/>
<gene>
    <name evidence="1" type="ORF">SAMN05421866_3893</name>
</gene>
<dbReference type="EMBL" id="FQWT01000007">
    <property type="protein sequence ID" value="SHH82259.1"/>
    <property type="molecule type" value="Genomic_DNA"/>
</dbReference>
<dbReference type="Proteomes" id="UP000184047">
    <property type="component" value="Unassembled WGS sequence"/>
</dbReference>
<sequence length="69" mass="7797">MMINWNIMNSREGNGSSQSIRKNVLSFLTRYYSGSVVDSIEKKCDAYKIYLISGLCLTFDAAGRHVKTN</sequence>
<dbReference type="RefSeq" id="WP_073066035.1">
    <property type="nucleotide sequence ID" value="NZ_FQWT01000007.1"/>
</dbReference>
<evidence type="ECO:0000313" key="1">
    <source>
        <dbReference type="EMBL" id="SHH82259.1"/>
    </source>
</evidence>
<keyword evidence="2" id="KW-1185">Reference proteome</keyword>
<accession>A0A1M5W3V1</accession>
<evidence type="ECO:0000313" key="2">
    <source>
        <dbReference type="Proteomes" id="UP000184047"/>
    </source>
</evidence>
<reference evidence="2" key="1">
    <citation type="submission" date="2016-11" db="EMBL/GenBank/DDBJ databases">
        <authorList>
            <person name="Varghese N."/>
            <person name="Submissions S."/>
        </authorList>
    </citation>
    <scope>NUCLEOTIDE SEQUENCE [LARGE SCALE GENOMIC DNA]</scope>
    <source>
        <strain evidence="2">DSM 19055</strain>
    </source>
</reference>
<dbReference type="Gene3D" id="3.40.1420.30">
    <property type="match status" value="1"/>
</dbReference>
<protein>
    <submittedName>
        <fullName evidence="1">Uncharacterized protein</fullName>
    </submittedName>
</protein>
<dbReference type="AlphaFoldDB" id="A0A1M5W3V1"/>
<dbReference type="STRING" id="421058.SAMN05421866_3893"/>
<dbReference type="eggNOG" id="ENOG5030YPG">
    <property type="taxonomic scope" value="Bacteria"/>
</dbReference>
<dbReference type="OrthoDB" id="711155at2"/>